<dbReference type="Proteomes" id="UP000652761">
    <property type="component" value="Unassembled WGS sequence"/>
</dbReference>
<keyword evidence="2" id="KW-1185">Reference proteome</keyword>
<accession>A0A843X8M2</accession>
<proteinExistence type="predicted"/>
<protein>
    <submittedName>
        <fullName evidence="1">Uncharacterized protein</fullName>
    </submittedName>
</protein>
<reference evidence="1" key="1">
    <citation type="submission" date="2017-07" db="EMBL/GenBank/DDBJ databases">
        <title>Taro Niue Genome Assembly and Annotation.</title>
        <authorList>
            <person name="Atibalentja N."/>
            <person name="Keating K."/>
            <person name="Fields C.J."/>
        </authorList>
    </citation>
    <scope>NUCLEOTIDE SEQUENCE</scope>
    <source>
        <strain evidence="1">Niue_2</strain>
        <tissue evidence="1">Leaf</tissue>
    </source>
</reference>
<sequence>MVLGLGFSPEKATDPAVATGFPITPCRGDVIRRRHCPLSQPQPSRLVVVVLSDYRLIIVHGNASDALALVALCKRGLVPVQWYRRGLVVFLDTLTLGESCRPAEGKTAEGSDFGIVVFVVLWWYLVEVGGEVELCSLEVMRLGDQLLRWCACEAYGLGFAVVGQTSNVVLVLSSLLLSEIWFTDGVVCEDVVTDLYHQQ</sequence>
<evidence type="ECO:0000313" key="2">
    <source>
        <dbReference type="Proteomes" id="UP000652761"/>
    </source>
</evidence>
<comment type="caution">
    <text evidence="1">The sequence shown here is derived from an EMBL/GenBank/DDBJ whole genome shotgun (WGS) entry which is preliminary data.</text>
</comment>
<evidence type="ECO:0000313" key="1">
    <source>
        <dbReference type="EMBL" id="MQM15663.1"/>
    </source>
</evidence>
<gene>
    <name evidence="1" type="ORF">Taro_048615</name>
</gene>
<dbReference type="EMBL" id="NMUH01006628">
    <property type="protein sequence ID" value="MQM15663.1"/>
    <property type="molecule type" value="Genomic_DNA"/>
</dbReference>
<dbReference type="AlphaFoldDB" id="A0A843X8M2"/>
<organism evidence="1 2">
    <name type="scientific">Colocasia esculenta</name>
    <name type="common">Wild taro</name>
    <name type="synonym">Arum esculentum</name>
    <dbReference type="NCBI Taxonomy" id="4460"/>
    <lineage>
        <taxon>Eukaryota</taxon>
        <taxon>Viridiplantae</taxon>
        <taxon>Streptophyta</taxon>
        <taxon>Embryophyta</taxon>
        <taxon>Tracheophyta</taxon>
        <taxon>Spermatophyta</taxon>
        <taxon>Magnoliopsida</taxon>
        <taxon>Liliopsida</taxon>
        <taxon>Araceae</taxon>
        <taxon>Aroideae</taxon>
        <taxon>Colocasieae</taxon>
        <taxon>Colocasia</taxon>
    </lineage>
</organism>
<name>A0A843X8M2_COLES</name>